<dbReference type="InterPro" id="IPR036259">
    <property type="entry name" value="MFS_trans_sf"/>
</dbReference>
<comment type="subcellular location">
    <subcellularLocation>
        <location evidence="1">Cell inner membrane</location>
        <topology evidence="1">Multi-pass membrane protein</topology>
    </subcellularLocation>
</comment>
<evidence type="ECO:0000256" key="3">
    <source>
        <dbReference type="ARBA" id="ARBA00022519"/>
    </source>
</evidence>
<dbReference type="Proteomes" id="UP000269208">
    <property type="component" value="Chromosome"/>
</dbReference>
<feature type="transmembrane region" description="Helical" evidence="7">
    <location>
        <begin position="48"/>
        <end position="67"/>
    </location>
</feature>
<reference evidence="9 10" key="1">
    <citation type="submission" date="2018-12" db="EMBL/GenBank/DDBJ databases">
        <authorList>
            <consortium name="Pathogen Informatics"/>
        </authorList>
    </citation>
    <scope>NUCLEOTIDE SEQUENCE [LARGE SCALE GENOMIC DNA]</scope>
    <source>
        <strain evidence="9 10">NCTC6754</strain>
    </source>
</reference>
<keyword evidence="5 7" id="KW-1133">Transmembrane helix</keyword>
<evidence type="ECO:0000256" key="7">
    <source>
        <dbReference type="SAM" id="Phobius"/>
    </source>
</evidence>
<keyword evidence="4 7" id="KW-0812">Transmembrane</keyword>
<dbReference type="Gene3D" id="1.20.1250.20">
    <property type="entry name" value="MFS general substrate transporter like domains"/>
    <property type="match status" value="1"/>
</dbReference>
<organism evidence="9 10">
    <name type="scientific">Salmonella enterica I</name>
    <dbReference type="NCBI Taxonomy" id="59201"/>
    <lineage>
        <taxon>Bacteria</taxon>
        <taxon>Pseudomonadati</taxon>
        <taxon>Pseudomonadota</taxon>
        <taxon>Gammaproteobacteria</taxon>
        <taxon>Enterobacterales</taxon>
        <taxon>Enterobacteriaceae</taxon>
        <taxon>Salmonella</taxon>
    </lineage>
</organism>
<dbReference type="GO" id="GO:0005886">
    <property type="term" value="C:plasma membrane"/>
    <property type="evidence" value="ECO:0007669"/>
    <property type="project" value="UniProtKB-SubCell"/>
</dbReference>
<evidence type="ECO:0000256" key="1">
    <source>
        <dbReference type="ARBA" id="ARBA00004429"/>
    </source>
</evidence>
<evidence type="ECO:0000256" key="4">
    <source>
        <dbReference type="ARBA" id="ARBA00022692"/>
    </source>
</evidence>
<dbReference type="PROSITE" id="PS50850">
    <property type="entry name" value="MFS"/>
    <property type="match status" value="1"/>
</dbReference>
<dbReference type="GO" id="GO:0022857">
    <property type="term" value="F:transmembrane transporter activity"/>
    <property type="evidence" value="ECO:0007669"/>
    <property type="project" value="InterPro"/>
</dbReference>
<accession>A0A447TRS4</accession>
<proteinExistence type="predicted"/>
<feature type="transmembrane region" description="Helical" evidence="7">
    <location>
        <begin position="73"/>
        <end position="94"/>
    </location>
</feature>
<evidence type="ECO:0000256" key="5">
    <source>
        <dbReference type="ARBA" id="ARBA00022989"/>
    </source>
</evidence>
<evidence type="ECO:0000313" key="10">
    <source>
        <dbReference type="Proteomes" id="UP000269208"/>
    </source>
</evidence>
<keyword evidence="6 7" id="KW-0472">Membrane</keyword>
<evidence type="ECO:0000259" key="8">
    <source>
        <dbReference type="PROSITE" id="PS50850"/>
    </source>
</evidence>
<dbReference type="EMBL" id="LR134190">
    <property type="protein sequence ID" value="VEB52111.1"/>
    <property type="molecule type" value="Genomic_DNA"/>
</dbReference>
<dbReference type="SUPFAM" id="SSF103473">
    <property type="entry name" value="MFS general substrate transporter"/>
    <property type="match status" value="1"/>
</dbReference>
<dbReference type="AlphaFoldDB" id="A0A447TRS4"/>
<evidence type="ECO:0000256" key="2">
    <source>
        <dbReference type="ARBA" id="ARBA00022475"/>
    </source>
</evidence>
<evidence type="ECO:0000313" key="9">
    <source>
        <dbReference type="EMBL" id="VEB52111.1"/>
    </source>
</evidence>
<sequence>MGANYTNDPLWIMALMAIAFFGNGFASITWSLISSLAPMRLIGLTGGMFNFIGGLGGISVPLVIGYLAQSYGFAPALVYISVVALLGALSYILLVGDVKRVG</sequence>
<evidence type="ECO:0000256" key="6">
    <source>
        <dbReference type="ARBA" id="ARBA00023136"/>
    </source>
</evidence>
<name>A0A447TRS4_SALET</name>
<keyword evidence="3" id="KW-0997">Cell inner membrane</keyword>
<gene>
    <name evidence="9" type="primary">dgoT_2</name>
    <name evidence="9" type="ORF">NCTC6754_01860</name>
</gene>
<keyword evidence="2" id="KW-1003">Cell membrane</keyword>
<dbReference type="InterPro" id="IPR020846">
    <property type="entry name" value="MFS_dom"/>
</dbReference>
<feature type="domain" description="Major facilitator superfamily (MFS) profile" evidence="8">
    <location>
        <begin position="1"/>
        <end position="99"/>
    </location>
</feature>
<protein>
    <submittedName>
        <fullName evidence="9">Major facilitator superfamily D-galactonate transporter</fullName>
    </submittedName>
</protein>
<feature type="transmembrane region" description="Helical" evidence="7">
    <location>
        <begin position="12"/>
        <end position="36"/>
    </location>
</feature>